<evidence type="ECO:0000256" key="15">
    <source>
        <dbReference type="ARBA" id="ARBA00023306"/>
    </source>
</evidence>
<comment type="cofactor">
    <cofactor evidence="1 19">
        <name>FAD</name>
        <dbReference type="ChEBI" id="CHEBI:57692"/>
    </cofactor>
</comment>
<evidence type="ECO:0000256" key="7">
    <source>
        <dbReference type="ARBA" id="ARBA00022490"/>
    </source>
</evidence>
<keyword evidence="8 19" id="KW-0132">Cell division</keyword>
<dbReference type="GO" id="GO:0008762">
    <property type="term" value="F:UDP-N-acetylmuramate dehydrogenase activity"/>
    <property type="evidence" value="ECO:0007669"/>
    <property type="project" value="UniProtKB-UniRule"/>
</dbReference>
<dbReference type="NCBIfam" id="NF000755">
    <property type="entry name" value="PRK00046.1"/>
    <property type="match status" value="1"/>
</dbReference>
<comment type="function">
    <text evidence="2 19">Cell wall formation.</text>
</comment>
<evidence type="ECO:0000256" key="3">
    <source>
        <dbReference type="ARBA" id="ARBA00004496"/>
    </source>
</evidence>
<evidence type="ECO:0000256" key="10">
    <source>
        <dbReference type="ARBA" id="ARBA00022827"/>
    </source>
</evidence>
<organism evidence="21 22">
    <name type="scientific">Weeksella virosa (strain ATCC 43766 / DSM 16922 / JCM 21250 / CCUG 30538 / CDC 9751 / IAM 14551 / NBRC 16016 / NCTC 11634 / CL345/78)</name>
    <dbReference type="NCBI Taxonomy" id="865938"/>
    <lineage>
        <taxon>Bacteria</taxon>
        <taxon>Pseudomonadati</taxon>
        <taxon>Bacteroidota</taxon>
        <taxon>Flavobacteriia</taxon>
        <taxon>Flavobacteriales</taxon>
        <taxon>Weeksellaceae</taxon>
        <taxon>Weeksella</taxon>
    </lineage>
</organism>
<feature type="active site" description="Proton donor" evidence="19">
    <location>
        <position position="239"/>
    </location>
</feature>
<dbReference type="PROSITE" id="PS51387">
    <property type="entry name" value="FAD_PCMH"/>
    <property type="match status" value="1"/>
</dbReference>
<feature type="active site" evidence="19">
    <location>
        <position position="164"/>
    </location>
</feature>
<dbReference type="RefSeq" id="WP_013598775.1">
    <property type="nucleotide sequence ID" value="NC_015144.1"/>
</dbReference>
<evidence type="ECO:0000256" key="5">
    <source>
        <dbReference type="ARBA" id="ARBA00012518"/>
    </source>
</evidence>
<evidence type="ECO:0000256" key="13">
    <source>
        <dbReference type="ARBA" id="ARBA00022984"/>
    </source>
</evidence>
<dbReference type="Pfam" id="PF01565">
    <property type="entry name" value="FAD_binding_4"/>
    <property type="match status" value="1"/>
</dbReference>
<dbReference type="InterPro" id="IPR016166">
    <property type="entry name" value="FAD-bd_PCMH"/>
</dbReference>
<evidence type="ECO:0000256" key="1">
    <source>
        <dbReference type="ARBA" id="ARBA00001974"/>
    </source>
</evidence>
<dbReference type="Gene3D" id="3.30.43.10">
    <property type="entry name" value="Uridine Diphospho-n-acetylenolpyruvylglucosamine Reductase, domain 2"/>
    <property type="match status" value="1"/>
</dbReference>
<dbReference type="eggNOG" id="COG0812">
    <property type="taxonomic scope" value="Bacteria"/>
</dbReference>
<dbReference type="SUPFAM" id="SSF56194">
    <property type="entry name" value="Uridine diphospho-N-Acetylenolpyruvylglucosamine reductase, MurB, C-terminal domain"/>
    <property type="match status" value="1"/>
</dbReference>
<comment type="similarity">
    <text evidence="19">Belongs to the MurB family.</text>
</comment>
<evidence type="ECO:0000256" key="9">
    <source>
        <dbReference type="ARBA" id="ARBA00022630"/>
    </source>
</evidence>
<evidence type="ECO:0000256" key="4">
    <source>
        <dbReference type="ARBA" id="ARBA00004752"/>
    </source>
</evidence>
<accession>F0NZW2</accession>
<feature type="domain" description="FAD-binding PCMH-type" evidence="20">
    <location>
        <begin position="16"/>
        <end position="188"/>
    </location>
</feature>
<evidence type="ECO:0000256" key="2">
    <source>
        <dbReference type="ARBA" id="ARBA00003921"/>
    </source>
</evidence>
<proteinExistence type="inferred from homology"/>
<feature type="active site" evidence="19">
    <location>
        <position position="335"/>
    </location>
</feature>
<evidence type="ECO:0000256" key="14">
    <source>
        <dbReference type="ARBA" id="ARBA00023002"/>
    </source>
</evidence>
<comment type="catalytic activity">
    <reaction evidence="18 19">
        <text>UDP-N-acetyl-alpha-D-muramate + NADP(+) = UDP-N-acetyl-3-O-(1-carboxyvinyl)-alpha-D-glucosamine + NADPH + H(+)</text>
        <dbReference type="Rhea" id="RHEA:12248"/>
        <dbReference type="ChEBI" id="CHEBI:15378"/>
        <dbReference type="ChEBI" id="CHEBI:57783"/>
        <dbReference type="ChEBI" id="CHEBI:58349"/>
        <dbReference type="ChEBI" id="CHEBI:68483"/>
        <dbReference type="ChEBI" id="CHEBI:70757"/>
        <dbReference type="EC" id="1.3.1.98"/>
    </reaction>
</comment>
<protein>
    <recommendedName>
        <fullName evidence="6 19">UDP-N-acetylenolpyruvoylglucosamine reductase</fullName>
        <ecNumber evidence="5 19">1.3.1.98</ecNumber>
    </recommendedName>
    <alternativeName>
        <fullName evidence="17 19">UDP-N-acetylmuramate dehydrogenase</fullName>
    </alternativeName>
</protein>
<evidence type="ECO:0000256" key="6">
    <source>
        <dbReference type="ARBA" id="ARBA00015188"/>
    </source>
</evidence>
<comment type="pathway">
    <text evidence="4 19">Cell wall biogenesis; peptidoglycan biosynthesis.</text>
</comment>
<dbReference type="SUPFAM" id="SSF56176">
    <property type="entry name" value="FAD-binding/transporter-associated domain-like"/>
    <property type="match status" value="1"/>
</dbReference>
<dbReference type="Proteomes" id="UP000008641">
    <property type="component" value="Chromosome"/>
</dbReference>
<keyword evidence="15 19" id="KW-0131">Cell cycle</keyword>
<reference evidence="21 22" key="1">
    <citation type="journal article" date="2011" name="Stand. Genomic Sci.">
        <title>Complete genome sequence of Weeksella virosa type strain (9751).</title>
        <authorList>
            <person name="Lang E."/>
            <person name="Teshima H."/>
            <person name="Lucas S."/>
            <person name="Lapidus A."/>
            <person name="Hammon N."/>
            <person name="Deshpande S."/>
            <person name="Nolan M."/>
            <person name="Cheng J.F."/>
            <person name="Pitluck S."/>
            <person name="Liolios K."/>
            <person name="Pagani I."/>
            <person name="Mikhailova N."/>
            <person name="Ivanova N."/>
            <person name="Mavromatis K."/>
            <person name="Pati A."/>
            <person name="Tapia R."/>
            <person name="Han C."/>
            <person name="Goodwin L."/>
            <person name="Chen A."/>
            <person name="Palaniappan K."/>
            <person name="Land M."/>
            <person name="Hauser L."/>
            <person name="Chang Y.J."/>
            <person name="Jeffries C.D."/>
            <person name="Brambilla E.M."/>
            <person name="Kopitz M."/>
            <person name="Rohde M."/>
            <person name="Goker M."/>
            <person name="Tindall B.J."/>
            <person name="Detter J.C."/>
            <person name="Woyke T."/>
            <person name="Bristow J."/>
            <person name="Eisen J.A."/>
            <person name="Markowitz V."/>
            <person name="Hugenholtz P."/>
            <person name="Klenk H.P."/>
            <person name="Kyrpides N.C."/>
        </authorList>
    </citation>
    <scope>NUCLEOTIDE SEQUENCE [LARGE SCALE GENOMIC DNA]</scope>
    <source>
        <strain evidence="22">ATCC 43766 / DSM 16922 / JCM 21250 / NBRC 16016 / NCTC 11634 / CL345/78</strain>
    </source>
</reference>
<evidence type="ECO:0000259" key="20">
    <source>
        <dbReference type="PROSITE" id="PS51387"/>
    </source>
</evidence>
<keyword evidence="16 19" id="KW-0961">Cell wall biogenesis/degradation</keyword>
<evidence type="ECO:0000256" key="19">
    <source>
        <dbReference type="HAMAP-Rule" id="MF_00037"/>
    </source>
</evidence>
<dbReference type="GO" id="GO:0008360">
    <property type="term" value="P:regulation of cell shape"/>
    <property type="evidence" value="ECO:0007669"/>
    <property type="project" value="UniProtKB-KW"/>
</dbReference>
<dbReference type="OrthoDB" id="9804753at2"/>
<dbReference type="NCBIfam" id="NF010478">
    <property type="entry name" value="PRK13903.1"/>
    <property type="match status" value="1"/>
</dbReference>
<dbReference type="GO" id="GO:0071949">
    <property type="term" value="F:FAD binding"/>
    <property type="evidence" value="ECO:0007669"/>
    <property type="project" value="InterPro"/>
</dbReference>
<dbReference type="PANTHER" id="PTHR21071">
    <property type="entry name" value="UDP-N-ACETYLENOLPYRUVOYLGLUCOSAMINE REDUCTASE"/>
    <property type="match status" value="1"/>
</dbReference>
<dbReference type="AlphaFoldDB" id="F0NZW2"/>
<keyword evidence="11 19" id="KW-0521">NADP</keyword>
<evidence type="ECO:0000313" key="22">
    <source>
        <dbReference type="Proteomes" id="UP000008641"/>
    </source>
</evidence>
<dbReference type="Gene3D" id="3.30.465.10">
    <property type="match status" value="1"/>
</dbReference>
<dbReference type="Pfam" id="PF02873">
    <property type="entry name" value="MurB_C"/>
    <property type="match status" value="1"/>
</dbReference>
<dbReference type="HAMAP" id="MF_00037">
    <property type="entry name" value="MurB"/>
    <property type="match status" value="1"/>
</dbReference>
<keyword evidence="7 19" id="KW-0963">Cytoplasm</keyword>
<dbReference type="InterPro" id="IPR006094">
    <property type="entry name" value="Oxid_FAD_bind_N"/>
</dbReference>
<reference evidence="22" key="2">
    <citation type="journal article" date="2011" name="Stand. Genomic Sci.">
        <title>Complete genome sequence of Weeksella virosa type strain (9751T).</title>
        <authorList>
            <person name="Lang E."/>
            <person name="Teshima H."/>
            <person name="Lucas S."/>
            <person name="Lapidus A."/>
            <person name="Hammon N."/>
            <person name="Deshpande S."/>
            <person name="Nolan M."/>
            <person name="Cheng J."/>
            <person name="Pitluck S."/>
            <person name="Liolios K."/>
            <person name="Pagani I."/>
            <person name="Mikhailova N."/>
            <person name="Ivanova N."/>
            <person name="Mavromatis K."/>
            <person name="Pati A."/>
            <person name="Tapia R."/>
            <person name="Han C."/>
            <person name="Goodwin L."/>
            <person name="Chen A."/>
            <person name="Palaniappan K."/>
            <person name="Land M."/>
            <person name="Hauser L."/>
            <person name="Chang Y."/>
            <person name="Jeffries C."/>
            <person name="Brambilla E."/>
            <person name="Kopitz M."/>
            <person name="Rohde M."/>
            <person name="Goker M."/>
            <person name="Tindall B."/>
            <person name="Detter J."/>
            <person name="Woyke T."/>
            <person name="Bristow J."/>
            <person name="Eisen J."/>
            <person name="Markowitz V."/>
            <person name="Hugenholtz P."/>
            <person name="Klenk H."/>
            <person name="Kyrpides N."/>
        </authorList>
    </citation>
    <scope>NUCLEOTIDE SEQUENCE [LARGE SCALE GENOMIC DNA]</scope>
    <source>
        <strain evidence="22">ATCC 43766 / DSM 16922 / JCM 21250 / NBRC 16016 / NCTC 11634 / CL345/78</strain>
    </source>
</reference>
<sequence length="346" mass="38630">MEIRENYSLKYYNTFRLSVVARYFIEAKSLEDLQFALDFAKEKSLQLLFLGGGSNVLFLDNFDGLVIKLSLKGISIVKETEDIVWIKAMAGENWHQFVLSTLDKGFGGLENLSLIPGNVGTAPMQNIGAYGVEIKDTLIEVEALKILDNTIHIFSKEACRFGYRESIFKNEEKGNFVLVSATFELTKRSHQLKTSYGAIQQELTLEGISTPTIKDISSAVIKIRQSKLPDPDVIPNSGSFFKNPSVSVEKYRELQTSYPEIVAYPNADGSMKIAAGWLIENAGWKGKRFGDAGVHAKQALVLVNYGNATGEEIYKLSEKIVTDIYAKYGIYMEREVNVIGCDENAR</sequence>
<dbReference type="InterPro" id="IPR016167">
    <property type="entry name" value="FAD-bd_PCMH_sub1"/>
</dbReference>
<dbReference type="InterPro" id="IPR011601">
    <property type="entry name" value="MurB_C"/>
</dbReference>
<dbReference type="EMBL" id="CP002455">
    <property type="protein sequence ID" value="ADX68386.1"/>
    <property type="molecule type" value="Genomic_DNA"/>
</dbReference>
<keyword evidence="10 19" id="KW-0274">FAD</keyword>
<keyword evidence="12 19" id="KW-0133">Cell shape</keyword>
<evidence type="ECO:0000313" key="21">
    <source>
        <dbReference type="EMBL" id="ADX68386.1"/>
    </source>
</evidence>
<evidence type="ECO:0000256" key="11">
    <source>
        <dbReference type="ARBA" id="ARBA00022857"/>
    </source>
</evidence>
<keyword evidence="9 19" id="KW-0285">Flavoprotein</keyword>
<evidence type="ECO:0000256" key="12">
    <source>
        <dbReference type="ARBA" id="ARBA00022960"/>
    </source>
</evidence>
<dbReference type="InterPro" id="IPR003170">
    <property type="entry name" value="MurB"/>
</dbReference>
<keyword evidence="22" id="KW-1185">Reference proteome</keyword>
<dbReference type="PANTHER" id="PTHR21071:SF4">
    <property type="entry name" value="UDP-N-ACETYLENOLPYRUVOYLGLUCOSAMINE REDUCTASE"/>
    <property type="match status" value="1"/>
</dbReference>
<evidence type="ECO:0000256" key="16">
    <source>
        <dbReference type="ARBA" id="ARBA00023316"/>
    </source>
</evidence>
<dbReference type="InterPro" id="IPR036318">
    <property type="entry name" value="FAD-bd_PCMH-like_sf"/>
</dbReference>
<dbReference type="InterPro" id="IPR016169">
    <property type="entry name" value="FAD-bd_PCMH_sub2"/>
</dbReference>
<dbReference type="STRING" id="865938.Weevi_1693"/>
<evidence type="ECO:0000256" key="17">
    <source>
        <dbReference type="ARBA" id="ARBA00031026"/>
    </source>
</evidence>
<dbReference type="GO" id="GO:0071555">
    <property type="term" value="P:cell wall organization"/>
    <property type="evidence" value="ECO:0007669"/>
    <property type="project" value="UniProtKB-KW"/>
</dbReference>
<dbReference type="GO" id="GO:0051301">
    <property type="term" value="P:cell division"/>
    <property type="evidence" value="ECO:0007669"/>
    <property type="project" value="UniProtKB-KW"/>
</dbReference>
<dbReference type="GO" id="GO:0009252">
    <property type="term" value="P:peptidoglycan biosynthetic process"/>
    <property type="evidence" value="ECO:0007669"/>
    <property type="project" value="UniProtKB-UniRule"/>
</dbReference>
<evidence type="ECO:0000256" key="8">
    <source>
        <dbReference type="ARBA" id="ARBA00022618"/>
    </source>
</evidence>
<dbReference type="GO" id="GO:0005829">
    <property type="term" value="C:cytosol"/>
    <property type="evidence" value="ECO:0007669"/>
    <property type="project" value="TreeGrafter"/>
</dbReference>
<dbReference type="KEGG" id="wvi:Weevi_1693"/>
<dbReference type="Gene3D" id="3.90.78.10">
    <property type="entry name" value="UDP-N-acetylenolpyruvoylglucosamine reductase, C-terminal domain"/>
    <property type="match status" value="1"/>
</dbReference>
<dbReference type="HOGENOM" id="CLU_035304_0_0_10"/>
<gene>
    <name evidence="19" type="primary">murB</name>
    <name evidence="21" type="ordered locus">Weevi_1693</name>
</gene>
<dbReference type="InterPro" id="IPR036635">
    <property type="entry name" value="MurB_C_sf"/>
</dbReference>
<evidence type="ECO:0000256" key="18">
    <source>
        <dbReference type="ARBA" id="ARBA00048914"/>
    </source>
</evidence>
<dbReference type="UniPathway" id="UPA00219"/>
<keyword evidence="13 19" id="KW-0573">Peptidoglycan synthesis</keyword>
<name>F0NZW2_WEEVC</name>
<keyword evidence="14 19" id="KW-0560">Oxidoreductase</keyword>
<dbReference type="EC" id="1.3.1.98" evidence="5 19"/>
<dbReference type="NCBIfam" id="TIGR00179">
    <property type="entry name" value="murB"/>
    <property type="match status" value="1"/>
</dbReference>
<comment type="subcellular location">
    <subcellularLocation>
        <location evidence="3 19">Cytoplasm</location>
    </subcellularLocation>
</comment>